<dbReference type="RefSeq" id="WP_182958192.1">
    <property type="nucleotide sequence ID" value="NZ_JABEQM010000006.1"/>
</dbReference>
<feature type="transmembrane region" description="Helical" evidence="7">
    <location>
        <begin position="302"/>
        <end position="320"/>
    </location>
</feature>
<evidence type="ECO:0000256" key="4">
    <source>
        <dbReference type="ARBA" id="ARBA00022692"/>
    </source>
</evidence>
<feature type="domain" description="Major facilitator superfamily (MFS) profile" evidence="8">
    <location>
        <begin position="16"/>
        <end position="475"/>
    </location>
</feature>
<dbReference type="AlphaFoldDB" id="A0A7W4K7K6"/>
<keyword evidence="6 7" id="KW-0472">Membrane</keyword>
<keyword evidence="4 7" id="KW-0812">Transmembrane</keyword>
<dbReference type="EMBL" id="JABEQM010000006">
    <property type="protein sequence ID" value="MBB2201831.1"/>
    <property type="molecule type" value="Genomic_DNA"/>
</dbReference>
<feature type="transmembrane region" description="Helical" evidence="7">
    <location>
        <begin position="332"/>
        <end position="354"/>
    </location>
</feature>
<feature type="transmembrane region" description="Helical" evidence="7">
    <location>
        <begin position="84"/>
        <end position="108"/>
    </location>
</feature>
<evidence type="ECO:0000256" key="6">
    <source>
        <dbReference type="ARBA" id="ARBA00023136"/>
    </source>
</evidence>
<feature type="transmembrane region" description="Helical" evidence="7">
    <location>
        <begin position="143"/>
        <end position="165"/>
    </location>
</feature>
<keyword evidence="2" id="KW-0813">Transport</keyword>
<feature type="transmembrane region" description="Helical" evidence="7">
    <location>
        <begin position="225"/>
        <end position="245"/>
    </location>
</feature>
<dbReference type="FunFam" id="1.20.1720.10:FF:000004">
    <property type="entry name" value="EmrB/QacA family drug resistance transporter"/>
    <property type="match status" value="1"/>
</dbReference>
<evidence type="ECO:0000313" key="10">
    <source>
        <dbReference type="Proteomes" id="UP000578030"/>
    </source>
</evidence>
<feature type="transmembrane region" description="Helical" evidence="7">
    <location>
        <begin position="449"/>
        <end position="470"/>
    </location>
</feature>
<proteinExistence type="predicted"/>
<protein>
    <submittedName>
        <fullName evidence="9">MFS transporter</fullName>
    </submittedName>
</protein>
<dbReference type="InterPro" id="IPR020846">
    <property type="entry name" value="MFS_dom"/>
</dbReference>
<dbReference type="InterPro" id="IPR036259">
    <property type="entry name" value="MFS_trans_sf"/>
</dbReference>
<keyword evidence="5 7" id="KW-1133">Transmembrane helix</keyword>
<dbReference type="GO" id="GO:0005886">
    <property type="term" value="C:plasma membrane"/>
    <property type="evidence" value="ECO:0007669"/>
    <property type="project" value="UniProtKB-SubCell"/>
</dbReference>
<evidence type="ECO:0000256" key="3">
    <source>
        <dbReference type="ARBA" id="ARBA00022475"/>
    </source>
</evidence>
<organism evidence="9 10">
    <name type="scientific">Gluconacetobacter tumulisoli</name>
    <dbReference type="NCBI Taxonomy" id="1286189"/>
    <lineage>
        <taxon>Bacteria</taxon>
        <taxon>Pseudomonadati</taxon>
        <taxon>Pseudomonadota</taxon>
        <taxon>Alphaproteobacteria</taxon>
        <taxon>Acetobacterales</taxon>
        <taxon>Acetobacteraceae</taxon>
        <taxon>Gluconacetobacter</taxon>
    </lineage>
</organism>
<dbReference type="Gene3D" id="1.20.1250.20">
    <property type="entry name" value="MFS general substrate transporter like domains"/>
    <property type="match status" value="1"/>
</dbReference>
<feature type="transmembrane region" description="Helical" evidence="7">
    <location>
        <begin position="265"/>
        <end position="290"/>
    </location>
</feature>
<accession>A0A7W4K7K6</accession>
<reference evidence="9 10" key="1">
    <citation type="submission" date="2020-04" db="EMBL/GenBank/DDBJ databases">
        <title>Description of novel Gluconacetobacter.</title>
        <authorList>
            <person name="Sombolestani A."/>
        </authorList>
    </citation>
    <scope>NUCLEOTIDE SEQUENCE [LARGE SCALE GENOMIC DNA]</scope>
    <source>
        <strain evidence="9 10">LMG 27802</strain>
    </source>
</reference>
<dbReference type="Pfam" id="PF07690">
    <property type="entry name" value="MFS_1"/>
    <property type="match status" value="1"/>
</dbReference>
<feature type="transmembrane region" description="Helical" evidence="7">
    <location>
        <begin position="200"/>
        <end position="219"/>
    </location>
</feature>
<dbReference type="PROSITE" id="PS50850">
    <property type="entry name" value="MFS"/>
    <property type="match status" value="1"/>
</dbReference>
<feature type="transmembrane region" description="Helical" evidence="7">
    <location>
        <begin position="360"/>
        <end position="379"/>
    </location>
</feature>
<gene>
    <name evidence="9" type="ORF">HLH28_09620</name>
</gene>
<dbReference type="GO" id="GO:0022857">
    <property type="term" value="F:transmembrane transporter activity"/>
    <property type="evidence" value="ECO:0007669"/>
    <property type="project" value="InterPro"/>
</dbReference>
<dbReference type="Gene3D" id="1.20.1720.10">
    <property type="entry name" value="Multidrug resistance protein D"/>
    <property type="match status" value="1"/>
</dbReference>
<evidence type="ECO:0000256" key="2">
    <source>
        <dbReference type="ARBA" id="ARBA00022448"/>
    </source>
</evidence>
<feature type="transmembrane region" description="Helical" evidence="7">
    <location>
        <begin position="171"/>
        <end position="188"/>
    </location>
</feature>
<keyword evidence="10" id="KW-1185">Reference proteome</keyword>
<evidence type="ECO:0000256" key="5">
    <source>
        <dbReference type="ARBA" id="ARBA00022989"/>
    </source>
</evidence>
<evidence type="ECO:0000313" key="9">
    <source>
        <dbReference type="EMBL" id="MBB2201831.1"/>
    </source>
</evidence>
<comment type="caution">
    <text evidence="9">The sequence shown here is derived from an EMBL/GenBank/DDBJ whole genome shotgun (WGS) entry which is preliminary data.</text>
</comment>
<dbReference type="PRINTS" id="PR01036">
    <property type="entry name" value="TCRTETB"/>
</dbReference>
<sequence>MTQLPATIVPGRMRLMMAGALLSVAIGSLDQGIVNTALPRIASGFSALPHLSWIVTAFMLTSTVTTPVYGALGDSMGRRRMLMTSLALFTGGSMLCGAAWSMNALILFRAVQGLGSGGLIALALSIVVDLVPRNRRGQVQGMFSAVMGVCGIAGPFLGGLITTILSWRWTFYINLPVGIIALGLVAMLPRDTRRAERFDWMGAVLMALATTALLILFSLDNRSGAGTQLGLLAATLVLGVAAVGWEVQTTTTPILAVDLFRNRTISISLAIVTLQVAAVSAVGVTLPLFFQLEMGMGAARSGVMLVPQTAAMIVASMVSGRILREGDRIRPILVGTQLAAAGATLAIGVCIRFAPGMLDLSACMILLGAAFGLSFPCIAGITQNAALHHQLTRATSLMMYLRWLGASAGIALCGRLLVAWLPRGAGAMGIDSLAAGGDASLVTAYRTGIIAIFLVNGAMFLLAAVLVRILPLARAGDAD</sequence>
<dbReference type="Proteomes" id="UP000578030">
    <property type="component" value="Unassembled WGS sequence"/>
</dbReference>
<dbReference type="PANTHER" id="PTHR23501:SF197">
    <property type="entry name" value="COMD"/>
    <property type="match status" value="1"/>
</dbReference>
<evidence type="ECO:0000256" key="1">
    <source>
        <dbReference type="ARBA" id="ARBA00004651"/>
    </source>
</evidence>
<dbReference type="PANTHER" id="PTHR23501">
    <property type="entry name" value="MAJOR FACILITATOR SUPERFAMILY"/>
    <property type="match status" value="1"/>
</dbReference>
<evidence type="ECO:0000256" key="7">
    <source>
        <dbReference type="SAM" id="Phobius"/>
    </source>
</evidence>
<feature type="transmembrane region" description="Helical" evidence="7">
    <location>
        <begin position="114"/>
        <end position="131"/>
    </location>
</feature>
<keyword evidence="3" id="KW-1003">Cell membrane</keyword>
<feature type="transmembrane region" description="Helical" evidence="7">
    <location>
        <begin position="52"/>
        <end position="72"/>
    </location>
</feature>
<evidence type="ECO:0000259" key="8">
    <source>
        <dbReference type="PROSITE" id="PS50850"/>
    </source>
</evidence>
<comment type="subcellular location">
    <subcellularLocation>
        <location evidence="1">Cell membrane</location>
        <topology evidence="1">Multi-pass membrane protein</topology>
    </subcellularLocation>
</comment>
<name>A0A7W4K7K6_9PROT</name>
<dbReference type="InterPro" id="IPR011701">
    <property type="entry name" value="MFS"/>
</dbReference>
<feature type="transmembrane region" description="Helical" evidence="7">
    <location>
        <begin position="400"/>
        <end position="421"/>
    </location>
</feature>
<dbReference type="SUPFAM" id="SSF103473">
    <property type="entry name" value="MFS general substrate transporter"/>
    <property type="match status" value="1"/>
</dbReference>